<protein>
    <recommendedName>
        <fullName evidence="2">NB-ARC domain-containing protein</fullName>
    </recommendedName>
</protein>
<dbReference type="SMART" id="SM00028">
    <property type="entry name" value="TPR"/>
    <property type="match status" value="4"/>
</dbReference>
<dbReference type="Gene3D" id="1.25.40.10">
    <property type="entry name" value="Tetratricopeptide repeat domain"/>
    <property type="match status" value="1"/>
</dbReference>
<gene>
    <name evidence="3" type="ORF">ACFS29_16495</name>
</gene>
<dbReference type="InterPro" id="IPR019734">
    <property type="entry name" value="TPR_rpt"/>
</dbReference>
<evidence type="ECO:0000259" key="2">
    <source>
        <dbReference type="Pfam" id="PF00931"/>
    </source>
</evidence>
<comment type="caution">
    <text evidence="3">The sequence shown here is derived from an EMBL/GenBank/DDBJ whole genome shotgun (WGS) entry which is preliminary data.</text>
</comment>
<organism evidence="3 4">
    <name type="scientific">Psychroserpens luteus</name>
    <dbReference type="NCBI Taxonomy" id="1434066"/>
    <lineage>
        <taxon>Bacteria</taxon>
        <taxon>Pseudomonadati</taxon>
        <taxon>Bacteroidota</taxon>
        <taxon>Flavobacteriia</taxon>
        <taxon>Flavobacteriales</taxon>
        <taxon>Flavobacteriaceae</taxon>
        <taxon>Psychroserpens</taxon>
    </lineage>
</organism>
<dbReference type="Gene3D" id="3.40.50.300">
    <property type="entry name" value="P-loop containing nucleotide triphosphate hydrolases"/>
    <property type="match status" value="1"/>
</dbReference>
<evidence type="ECO:0000313" key="3">
    <source>
        <dbReference type="EMBL" id="MFD2917255.1"/>
    </source>
</evidence>
<dbReference type="InterPro" id="IPR002182">
    <property type="entry name" value="NB-ARC"/>
</dbReference>
<keyword evidence="1" id="KW-0802">TPR repeat</keyword>
<reference evidence="4" key="1">
    <citation type="journal article" date="2019" name="Int. J. Syst. Evol. Microbiol.">
        <title>The Global Catalogue of Microorganisms (GCM) 10K type strain sequencing project: providing services to taxonomists for standard genome sequencing and annotation.</title>
        <authorList>
            <consortium name="The Broad Institute Genomics Platform"/>
            <consortium name="The Broad Institute Genome Sequencing Center for Infectious Disease"/>
            <person name="Wu L."/>
            <person name="Ma J."/>
        </authorList>
    </citation>
    <scope>NUCLEOTIDE SEQUENCE [LARGE SCALE GENOMIC DNA]</scope>
    <source>
        <strain evidence="4">KCTC 32514</strain>
    </source>
</reference>
<dbReference type="InterPro" id="IPR011990">
    <property type="entry name" value="TPR-like_helical_dom_sf"/>
</dbReference>
<name>A0ABW5ZXX1_9FLAO</name>
<feature type="repeat" description="TPR" evidence="1">
    <location>
        <begin position="747"/>
        <end position="780"/>
    </location>
</feature>
<feature type="domain" description="NB-ARC" evidence="2">
    <location>
        <begin position="345"/>
        <end position="413"/>
    </location>
</feature>
<dbReference type="SUPFAM" id="SSF52540">
    <property type="entry name" value="P-loop containing nucleoside triphosphate hydrolases"/>
    <property type="match status" value="1"/>
</dbReference>
<evidence type="ECO:0000313" key="4">
    <source>
        <dbReference type="Proteomes" id="UP001597548"/>
    </source>
</evidence>
<sequence>MNKKIIDVFGVQTEAIATNRGFYYQYLCTLKKWVNNFVNNRNIETLTEVEDDIKEVGEELIFTQVKSYASSFSLNSPEIKKSLFNFFLLYLKYNSSNKDISFCFATNSSISQKEKLLTKWINDLNFNDNSIFAMCSKKVKEILIKEVKLRKNKKLGKNIAQDERDEIQAVSQDTITIINSEASTFTKHIVWEFGDSSPEDSIKKIKEDIYTILQDPKFESKPVNVLFSVLLSEIYKNSQNKEKEDRLLNKNTILNLLKRTDDELQELVNRKLTKLLQVEFESLKYDVEQIKIQQETHDLEINILKSQSSSRPRTYPKNLNVLPDIYTAEILGWEDFSVKTNDKLQEKKMILIHSEGGMGKTSFAKKYIKNHEQFDHLIWVNVEQSIPNAILLDDVLIANLGIELSTSNDITQSFNLILNELNKIDGNNLLVIDIQKCEDEFSDIKSLSSLYSWKKLILTRSYHKTLPSIKLPRISFEDAKQIYLSNSSKDKIEDNLFLEFFNYVDYNVLVIELVAKTIENSFDVTLNSLFTSLKEQRLDDENLAIDIDINDEIRPIRLFNFLIKKFSLPNLKNGERNYLAFLILLPSYNVLVEDLILINGKELYDENKVHIINILNALEKKGLVEFNNNRERISIHKIIQEVLIYHERKQLNPFISSMLFISWLASRIEEGYNSPKKSFRFLKYAESILDSVKEPFRRSVYQPLLLLENEFLFAKRFYFKSKSILPKLIDLAERAEKYLGLNDVNLAIMYNNLALGYAEDGSPKKAINCFKKALSIFRDNLPKTIKKVIVTSNNLSNTYLKEGDLENTLKHFAEVQKLREKYNLYNDQQLSIEYRILAKSFALGGEYDTAIKHIKSGIVLHKSLPLKNRNDFYLAAYYSDLSHLYLKKHNINHAITSQEIGVKILEDMSLDRSEYLCNMYQVLAFLYGFDGQKDKQKEMKNKIEIFEINKN</sequence>
<proteinExistence type="predicted"/>
<dbReference type="EMBL" id="JBHUOS010000014">
    <property type="protein sequence ID" value="MFD2917255.1"/>
    <property type="molecule type" value="Genomic_DNA"/>
</dbReference>
<accession>A0ABW5ZXX1</accession>
<evidence type="ECO:0000256" key="1">
    <source>
        <dbReference type="PROSITE-ProRule" id="PRU00339"/>
    </source>
</evidence>
<dbReference type="PROSITE" id="PS50005">
    <property type="entry name" value="TPR"/>
    <property type="match status" value="1"/>
</dbReference>
<dbReference type="Proteomes" id="UP001597548">
    <property type="component" value="Unassembled WGS sequence"/>
</dbReference>
<dbReference type="InterPro" id="IPR027417">
    <property type="entry name" value="P-loop_NTPase"/>
</dbReference>
<dbReference type="Pfam" id="PF00931">
    <property type="entry name" value="NB-ARC"/>
    <property type="match status" value="1"/>
</dbReference>
<keyword evidence="4" id="KW-1185">Reference proteome</keyword>
<dbReference type="RefSeq" id="WP_194509046.1">
    <property type="nucleotide sequence ID" value="NZ_JADILU010000006.1"/>
</dbReference>
<dbReference type="SUPFAM" id="SSF48452">
    <property type="entry name" value="TPR-like"/>
    <property type="match status" value="1"/>
</dbReference>